<gene>
    <name evidence="3" type="ORF">AFUS01_LOCUS47117</name>
</gene>
<feature type="compositionally biased region" description="Polar residues" evidence="1">
    <location>
        <begin position="117"/>
        <end position="128"/>
    </location>
</feature>
<dbReference type="EMBL" id="CAJVCH010571649">
    <property type="protein sequence ID" value="CAG7838111.1"/>
    <property type="molecule type" value="Genomic_DNA"/>
</dbReference>
<name>A0A8J2Q7A8_9HEXA</name>
<dbReference type="AlphaFoldDB" id="A0A8J2Q7A8"/>
<feature type="transmembrane region" description="Helical" evidence="2">
    <location>
        <begin position="369"/>
        <end position="390"/>
    </location>
</feature>
<evidence type="ECO:0000256" key="1">
    <source>
        <dbReference type="SAM" id="MobiDB-lite"/>
    </source>
</evidence>
<protein>
    <submittedName>
        <fullName evidence="3">Uncharacterized protein</fullName>
    </submittedName>
</protein>
<reference evidence="3" key="1">
    <citation type="submission" date="2021-06" db="EMBL/GenBank/DDBJ databases">
        <authorList>
            <person name="Hodson N. C."/>
            <person name="Mongue J. A."/>
            <person name="Jaron S. K."/>
        </authorList>
    </citation>
    <scope>NUCLEOTIDE SEQUENCE</scope>
</reference>
<proteinExistence type="predicted"/>
<keyword evidence="2" id="KW-1133">Transmembrane helix</keyword>
<keyword evidence="2" id="KW-0472">Membrane</keyword>
<keyword evidence="4" id="KW-1185">Reference proteome</keyword>
<accession>A0A8J2Q7A8</accession>
<organism evidence="3 4">
    <name type="scientific">Allacma fusca</name>
    <dbReference type="NCBI Taxonomy" id="39272"/>
    <lineage>
        <taxon>Eukaryota</taxon>
        <taxon>Metazoa</taxon>
        <taxon>Ecdysozoa</taxon>
        <taxon>Arthropoda</taxon>
        <taxon>Hexapoda</taxon>
        <taxon>Collembola</taxon>
        <taxon>Symphypleona</taxon>
        <taxon>Sminthuridae</taxon>
        <taxon>Allacma</taxon>
    </lineage>
</organism>
<evidence type="ECO:0000313" key="3">
    <source>
        <dbReference type="EMBL" id="CAG7838111.1"/>
    </source>
</evidence>
<feature type="transmembrane region" description="Helical" evidence="2">
    <location>
        <begin position="12"/>
        <end position="30"/>
    </location>
</feature>
<evidence type="ECO:0000256" key="2">
    <source>
        <dbReference type="SAM" id="Phobius"/>
    </source>
</evidence>
<feature type="transmembrane region" description="Helical" evidence="2">
    <location>
        <begin position="68"/>
        <end position="91"/>
    </location>
</feature>
<dbReference type="Proteomes" id="UP000708208">
    <property type="component" value="Unassembled WGS sequence"/>
</dbReference>
<feature type="transmembrane region" description="Helical" evidence="2">
    <location>
        <begin position="277"/>
        <end position="298"/>
    </location>
</feature>
<evidence type="ECO:0000313" key="4">
    <source>
        <dbReference type="Proteomes" id="UP000708208"/>
    </source>
</evidence>
<feature type="region of interest" description="Disordered" evidence="1">
    <location>
        <begin position="104"/>
        <end position="140"/>
    </location>
</feature>
<keyword evidence="2" id="KW-0812">Transmembrane</keyword>
<comment type="caution">
    <text evidence="3">The sequence shown here is derived from an EMBL/GenBank/DDBJ whole genome shotgun (WGS) entry which is preliminary data.</text>
</comment>
<sequence>MHPEFAVGIPEAITNIIAGLAFILALVALYKDARWATACETSAYFRPILSWIRKNSGEYEMSTFRRDMFYQVVVTVFIAPAVIHLTIHLIITILHKYPEEDYEPEDLVTPDEDPEFLNSTPNTQTDSPLHSGINGAPEEETSADDKAFTRWLAQLFCLHSQKKPRNGGNPLQPRMSQSLPGRLDSSLHTLAGKLRTNSASTPNVAFLSKHGPQKSTKNILKCFDNKDPHCPSPNTSEFVSERLGETEDTLEQNINHNSFSHVNVTEAKFLNPRLLKLLLMAAIIFECILALSASYYQYNELMRFDRYYLSSVNLTSKMNSSDAAVAAAALILTSCSPNNLIASAKLHRFPELEKERDEVHACQAFRAKAWVVVLCCLYGITGLVTTVVIYGQYRDTLGFTYGGHYPLIGKRYAQRRRGWGSADASTQEGPSDPSKMEEFIIVSPEEMQRRIRRDSFSEDEKCESLKPDSLKSKAMISWKRSVVEDRRY</sequence>
<feature type="compositionally biased region" description="Acidic residues" evidence="1">
    <location>
        <begin position="104"/>
        <end position="115"/>
    </location>
</feature>